<dbReference type="InterPro" id="IPR017853">
    <property type="entry name" value="GH"/>
</dbReference>
<dbReference type="Proteomes" id="UP000327194">
    <property type="component" value="Chromosome"/>
</dbReference>
<dbReference type="InterPro" id="IPR010572">
    <property type="entry name" value="Tail_dom"/>
</dbReference>
<dbReference type="GO" id="GO:0016052">
    <property type="term" value="P:carbohydrate catabolic process"/>
    <property type="evidence" value="ECO:0007669"/>
    <property type="project" value="TreeGrafter"/>
</dbReference>
<dbReference type="GO" id="GO:0009253">
    <property type="term" value="P:peptidoglycan catabolic process"/>
    <property type="evidence" value="ECO:0007669"/>
    <property type="project" value="InterPro"/>
</dbReference>
<protein>
    <submittedName>
        <fullName evidence="5">Uncharacterized protein</fullName>
    </submittedName>
</protein>
<dbReference type="Gene3D" id="3.20.20.80">
    <property type="entry name" value="Glycosidases"/>
    <property type="match status" value="1"/>
</dbReference>
<evidence type="ECO:0000313" key="5">
    <source>
        <dbReference type="EMBL" id="QFX92518.1"/>
    </source>
</evidence>
<evidence type="ECO:0000313" key="6">
    <source>
        <dbReference type="Proteomes" id="UP000327194"/>
    </source>
</evidence>
<dbReference type="Pfam" id="PF01183">
    <property type="entry name" value="Glyco_hydro_25"/>
    <property type="match status" value="1"/>
</dbReference>
<dbReference type="Gene3D" id="6.20.110.10">
    <property type="match status" value="1"/>
</dbReference>
<dbReference type="PANTHER" id="PTHR34135">
    <property type="entry name" value="LYSOZYME"/>
    <property type="match status" value="1"/>
</dbReference>
<dbReference type="Pfam" id="PF18994">
    <property type="entry name" value="Prophage_tailD1"/>
    <property type="match status" value="1"/>
</dbReference>
<name>A0AAE6TWP7_9LACO</name>
<evidence type="ECO:0000256" key="1">
    <source>
        <dbReference type="ARBA" id="ARBA00010646"/>
    </source>
</evidence>
<sequence length="595" mass="67001">MDNRLIVQGQGTERGYEAKLSCVKRDSFYIQWEKNSSYQLQFTAFDDGSSGYSLLTPEASLFFRGQEFIIKQIAPDYNSGASTKDVVATHVYSECQWFRQRNVRNGVLTYTPQDVMSFVFDGNSQGFTYEIIGKFPSNQIENLGNMSGQDALSKIIETWSDAIIFPDNRHIKIYQHDSFIQDLGHRLGYLYNASEIKPTYDSTTITNQVWCTGKAKDKPDDADDNTSTEYYFEPFQVSDQSSIDKWGVHQLSDISDDRFTDANSMKQYALSQLTLEPSLTIDATLTTHDEPTAGDMVHMEVRKDNPATKLEVVSYQYYPQDRSQPTQITLNNTAKTIFDYQRNLQNKVYSDVFNHIANNSNENGTSQNTNDGSSSNEPSSNPSQSDSSNNDSSGSSDSSDNSNADNWNAGSTFIDTSSNNGNISVDTMKDLKKQGSQGIISKLTEGTGYVNSIFDSHKANAEKVGMKFIGAYHFYRGDPVNEANYFLQQLRDRNISKDTLVILDVEAGGLSTNRDTLTNQMKQFYQVLINAGYTNTCDYSSGSWFDYRFNQAGKYKWIASYGVKNSPNGANAWQFTSSWKNQHIDASYSYNRAFV</sequence>
<dbReference type="EMBL" id="CP045562">
    <property type="protein sequence ID" value="QFX92518.1"/>
    <property type="molecule type" value="Genomic_DNA"/>
</dbReference>
<dbReference type="PROSITE" id="PS51904">
    <property type="entry name" value="GLYCOSYL_HYDROL_F25_2"/>
    <property type="match status" value="1"/>
</dbReference>
<accession>A0AAE6TWP7</accession>
<gene>
    <name evidence="5" type="ORF">LF543_02635</name>
</gene>
<dbReference type="InterPro" id="IPR044051">
    <property type="entry name" value="Prophage_tail_N"/>
</dbReference>
<dbReference type="GO" id="GO:0003796">
    <property type="term" value="F:lysozyme activity"/>
    <property type="evidence" value="ECO:0007669"/>
    <property type="project" value="InterPro"/>
</dbReference>
<feature type="compositionally biased region" description="Low complexity" evidence="2">
    <location>
        <begin position="370"/>
        <end position="411"/>
    </location>
</feature>
<dbReference type="InterPro" id="IPR002053">
    <property type="entry name" value="Glyco_hydro_25"/>
</dbReference>
<feature type="region of interest" description="Disordered" evidence="2">
    <location>
        <begin position="356"/>
        <end position="421"/>
    </location>
</feature>
<dbReference type="AlphaFoldDB" id="A0AAE6TWP7"/>
<feature type="domain" description="Tail spike" evidence="3">
    <location>
        <begin position="108"/>
        <end position="343"/>
    </location>
</feature>
<feature type="domain" description="Prophage endopeptidase tail N-terminal" evidence="4">
    <location>
        <begin position="7"/>
        <end position="90"/>
    </location>
</feature>
<feature type="compositionally biased region" description="Polar residues" evidence="2">
    <location>
        <begin position="356"/>
        <end position="369"/>
    </location>
</feature>
<dbReference type="Gene3D" id="3.55.50.40">
    <property type="match status" value="1"/>
</dbReference>
<dbReference type="RefSeq" id="WP_010021641.1">
    <property type="nucleotide sequence ID" value="NZ_AZDS01000001.1"/>
</dbReference>
<comment type="similarity">
    <text evidence="1">Belongs to the glycosyl hydrolase 25 family.</text>
</comment>
<evidence type="ECO:0000259" key="3">
    <source>
        <dbReference type="Pfam" id="PF06605"/>
    </source>
</evidence>
<organism evidence="5 6">
    <name type="scientific">Fructilactobacillus fructivorans</name>
    <dbReference type="NCBI Taxonomy" id="1614"/>
    <lineage>
        <taxon>Bacteria</taxon>
        <taxon>Bacillati</taxon>
        <taxon>Bacillota</taxon>
        <taxon>Bacilli</taxon>
        <taxon>Lactobacillales</taxon>
        <taxon>Lactobacillaceae</taxon>
        <taxon>Fructilactobacillus</taxon>
    </lineage>
</organism>
<evidence type="ECO:0000259" key="4">
    <source>
        <dbReference type="Pfam" id="PF18994"/>
    </source>
</evidence>
<reference evidence="5 6" key="1">
    <citation type="submission" date="2019-10" db="EMBL/GenBank/DDBJ databases">
        <title>Genome sequencing of Lactobacillus fructivorans.</title>
        <authorList>
            <person name="Kim K."/>
        </authorList>
    </citation>
    <scope>NUCLEOTIDE SEQUENCE [LARGE SCALE GENOMIC DNA]</scope>
    <source>
        <strain evidence="5 6">LF543</strain>
    </source>
</reference>
<dbReference type="SUPFAM" id="SSF51445">
    <property type="entry name" value="(Trans)glycosidases"/>
    <property type="match status" value="1"/>
</dbReference>
<dbReference type="GO" id="GO:0016998">
    <property type="term" value="P:cell wall macromolecule catabolic process"/>
    <property type="evidence" value="ECO:0007669"/>
    <property type="project" value="InterPro"/>
</dbReference>
<dbReference type="KEGG" id="lfv:LF543_02635"/>
<dbReference type="Pfam" id="PF06605">
    <property type="entry name" value="Prophage_tail"/>
    <property type="match status" value="1"/>
</dbReference>
<proteinExistence type="inferred from homology"/>
<evidence type="ECO:0000256" key="2">
    <source>
        <dbReference type="SAM" id="MobiDB-lite"/>
    </source>
</evidence>
<dbReference type="PANTHER" id="PTHR34135:SF2">
    <property type="entry name" value="LYSOZYME"/>
    <property type="match status" value="1"/>
</dbReference>